<keyword evidence="7" id="KW-0256">Endoplasmic reticulum</keyword>
<dbReference type="EC" id="2.7.1.108" evidence="3"/>
<dbReference type="InterPro" id="IPR032974">
    <property type="entry name" value="Polypren_kinase"/>
</dbReference>
<comment type="similarity">
    <text evidence="2">Belongs to the polyprenol kinase family.</text>
</comment>
<feature type="transmembrane region" description="Helical" evidence="10">
    <location>
        <begin position="595"/>
        <end position="616"/>
    </location>
</feature>
<name>A0ABN8Q2T6_9CNID</name>
<evidence type="ECO:0000256" key="8">
    <source>
        <dbReference type="ARBA" id="ARBA00022989"/>
    </source>
</evidence>
<evidence type="ECO:0000313" key="12">
    <source>
        <dbReference type="Proteomes" id="UP001159405"/>
    </source>
</evidence>
<dbReference type="PANTHER" id="PTHR13205">
    <property type="entry name" value="TRANSMEMBRANE PROTEIN 15-RELATED"/>
    <property type="match status" value="1"/>
</dbReference>
<feature type="transmembrane region" description="Helical" evidence="10">
    <location>
        <begin position="68"/>
        <end position="88"/>
    </location>
</feature>
<comment type="subcellular location">
    <subcellularLocation>
        <location evidence="1">Endoplasmic reticulum membrane</location>
        <topology evidence="1">Multi-pass membrane protein</topology>
    </subcellularLocation>
</comment>
<organism evidence="11 12">
    <name type="scientific">Porites lobata</name>
    <dbReference type="NCBI Taxonomy" id="104759"/>
    <lineage>
        <taxon>Eukaryota</taxon>
        <taxon>Metazoa</taxon>
        <taxon>Cnidaria</taxon>
        <taxon>Anthozoa</taxon>
        <taxon>Hexacorallia</taxon>
        <taxon>Scleractinia</taxon>
        <taxon>Fungiina</taxon>
        <taxon>Poritidae</taxon>
        <taxon>Porites</taxon>
    </lineage>
</organism>
<keyword evidence="9 10" id="KW-0472">Membrane</keyword>
<feature type="transmembrane region" description="Helical" evidence="10">
    <location>
        <begin position="269"/>
        <end position="289"/>
    </location>
</feature>
<evidence type="ECO:0000256" key="10">
    <source>
        <dbReference type="SAM" id="Phobius"/>
    </source>
</evidence>
<dbReference type="Proteomes" id="UP001159405">
    <property type="component" value="Unassembled WGS sequence"/>
</dbReference>
<feature type="transmembrane region" description="Helical" evidence="10">
    <location>
        <begin position="521"/>
        <end position="544"/>
    </location>
</feature>
<dbReference type="EMBL" id="CALNXK010000103">
    <property type="protein sequence ID" value="CAH3156077.1"/>
    <property type="molecule type" value="Genomic_DNA"/>
</dbReference>
<keyword evidence="5 10" id="KW-0812">Transmembrane</keyword>
<evidence type="ECO:0000256" key="7">
    <source>
        <dbReference type="ARBA" id="ARBA00022824"/>
    </source>
</evidence>
<feature type="transmembrane region" description="Helical" evidence="10">
    <location>
        <begin position="100"/>
        <end position="119"/>
    </location>
</feature>
<feature type="transmembrane region" description="Helical" evidence="10">
    <location>
        <begin position="455"/>
        <end position="474"/>
    </location>
</feature>
<keyword evidence="4" id="KW-0808">Transferase</keyword>
<evidence type="ECO:0000256" key="5">
    <source>
        <dbReference type="ARBA" id="ARBA00022692"/>
    </source>
</evidence>
<keyword evidence="8 10" id="KW-1133">Transmembrane helix</keyword>
<evidence type="ECO:0000256" key="6">
    <source>
        <dbReference type="ARBA" id="ARBA00022777"/>
    </source>
</evidence>
<sequence length="659" mass="73568">MSGEAVVVSGASLCVFCSLFELKQSAGYVLFHIVLFLVACLPSMKSRWTVGIKKWFTFRPFASDGMETGSLLVPMVLASQIAFIERWPDKNLKVSVLNRSYLLASQLMSMFTVSVMLFLNNEKLLVSSFFFFLVTTSIGATINVHFAGMYYLVNSPIISNNTDYHLKKNCKLHTDIFIIILIITQRAKKVVSDSPGLVDFAIGLVNSVFNLPDGQLQLARMASCKNDSFCTLITFATIIILQKQLYFNLSITVDPPLSCHPQGTDIDVIRVSICVCLFFVALFAILRWIPKSFTVGEAMIITEAIVLLSVDSFADLAIKLSHIWPPFRNIIGIHEELPKSTHLHWIQVLITGSLTTGLLLLPVFYYLTLVRDYWETITGYVAFYAAIVFTFFAFLLPWTVLILGGVDPFTWLWTYLTKDQIRLQLIGYWFCVVAIAVGFVAWKSRRARTNASSTVVRKCFHLLALAIYIPGVIYEPYITHLASSVAVAAFIFIEYIRLYRIGPFGSSIHSALEVFLDEKDAGPLILTHVYLLLGLAVPLWLYPVDYSKPDYTGCKLALYSGILALGIGDTMASIVGKSLGRFRWPGSVKTVEGTLAGILSQLLFLLMLHYTGVLSLPKERWLPVSAAVTAGSLLEAWTLQIDNIILSPFLSSLLLYNCR</sequence>
<keyword evidence="12" id="KW-1185">Reference proteome</keyword>
<feature type="transmembrane region" description="Helical" evidence="10">
    <location>
        <begin position="125"/>
        <end position="153"/>
    </location>
</feature>
<evidence type="ECO:0000256" key="1">
    <source>
        <dbReference type="ARBA" id="ARBA00004477"/>
    </source>
</evidence>
<comment type="caution">
    <text evidence="11">The sequence shown here is derived from an EMBL/GenBank/DDBJ whole genome shotgun (WGS) entry which is preliminary data.</text>
</comment>
<evidence type="ECO:0000256" key="9">
    <source>
        <dbReference type="ARBA" id="ARBA00023136"/>
    </source>
</evidence>
<proteinExistence type="inferred from homology"/>
<feature type="transmembrane region" description="Helical" evidence="10">
    <location>
        <begin position="381"/>
        <end position="406"/>
    </location>
</feature>
<evidence type="ECO:0000256" key="4">
    <source>
        <dbReference type="ARBA" id="ARBA00022679"/>
    </source>
</evidence>
<evidence type="ECO:0000256" key="3">
    <source>
        <dbReference type="ARBA" id="ARBA00012132"/>
    </source>
</evidence>
<gene>
    <name evidence="11" type="ORF">PLOB_00001645</name>
</gene>
<feature type="transmembrane region" description="Helical" evidence="10">
    <location>
        <begin position="6"/>
        <end position="22"/>
    </location>
</feature>
<accession>A0ABN8Q2T6</accession>
<keyword evidence="6" id="KW-0418">Kinase</keyword>
<evidence type="ECO:0000256" key="2">
    <source>
        <dbReference type="ARBA" id="ARBA00010794"/>
    </source>
</evidence>
<evidence type="ECO:0000313" key="11">
    <source>
        <dbReference type="EMBL" id="CAH3156077.1"/>
    </source>
</evidence>
<feature type="transmembrane region" description="Helical" evidence="10">
    <location>
        <begin position="426"/>
        <end position="443"/>
    </location>
</feature>
<feature type="transmembrane region" description="Helical" evidence="10">
    <location>
        <begin position="556"/>
        <end position="575"/>
    </location>
</feature>
<feature type="transmembrane region" description="Helical" evidence="10">
    <location>
        <begin position="344"/>
        <end position="369"/>
    </location>
</feature>
<dbReference type="PANTHER" id="PTHR13205:SF15">
    <property type="entry name" value="DOLICHOL KINASE"/>
    <property type="match status" value="1"/>
</dbReference>
<reference evidence="11 12" key="1">
    <citation type="submission" date="2022-05" db="EMBL/GenBank/DDBJ databases">
        <authorList>
            <consortium name="Genoscope - CEA"/>
            <person name="William W."/>
        </authorList>
    </citation>
    <scope>NUCLEOTIDE SEQUENCE [LARGE SCALE GENOMIC DNA]</scope>
</reference>
<feature type="transmembrane region" description="Helical" evidence="10">
    <location>
        <begin position="29"/>
        <end position="48"/>
    </location>
</feature>
<protein>
    <recommendedName>
        <fullName evidence="3">dolichol kinase</fullName>
        <ecNumber evidence="3">2.7.1.108</ecNumber>
    </recommendedName>
</protein>